<dbReference type="AlphaFoldDB" id="A0A7X0FTR9"/>
<proteinExistence type="inferred from homology"/>
<evidence type="ECO:0000259" key="7">
    <source>
        <dbReference type="Pfam" id="PF02770"/>
    </source>
</evidence>
<dbReference type="Gene3D" id="1.10.540.10">
    <property type="entry name" value="Acyl-CoA dehydrogenase/oxidase, N-terminal domain"/>
    <property type="match status" value="1"/>
</dbReference>
<evidence type="ECO:0000256" key="4">
    <source>
        <dbReference type="ARBA" id="ARBA00022827"/>
    </source>
</evidence>
<comment type="similarity">
    <text evidence="2 5">Belongs to the acyl-CoA dehydrogenase family.</text>
</comment>
<feature type="domain" description="Acyl-CoA dehydrogenase/oxidase N-terminal" evidence="8">
    <location>
        <begin position="20"/>
        <end position="129"/>
    </location>
</feature>
<dbReference type="Pfam" id="PF00441">
    <property type="entry name" value="Acyl-CoA_dh_1"/>
    <property type="match status" value="1"/>
</dbReference>
<evidence type="ECO:0000313" key="9">
    <source>
        <dbReference type="EMBL" id="MBB6393040.1"/>
    </source>
</evidence>
<keyword evidence="4 5" id="KW-0274">FAD</keyword>
<dbReference type="Gene3D" id="2.40.110.10">
    <property type="entry name" value="Butyryl-CoA Dehydrogenase, subunit A, domain 2"/>
    <property type="match status" value="1"/>
</dbReference>
<dbReference type="SUPFAM" id="SSF47203">
    <property type="entry name" value="Acyl-CoA dehydrogenase C-terminal domain-like"/>
    <property type="match status" value="1"/>
</dbReference>
<protein>
    <submittedName>
        <fullName evidence="9">Glutaryl-CoA dehydrogenase</fullName>
        <ecNumber evidence="9">1.3.8.6</ecNumber>
    </submittedName>
</protein>
<dbReference type="GO" id="GO:0006635">
    <property type="term" value="P:fatty acid beta-oxidation"/>
    <property type="evidence" value="ECO:0007669"/>
    <property type="project" value="InterPro"/>
</dbReference>
<keyword evidence="3 5" id="KW-0285">Flavoprotein</keyword>
<dbReference type="GO" id="GO:0004361">
    <property type="term" value="F:glutaryl-CoA dehydrogenase activity"/>
    <property type="evidence" value="ECO:0007669"/>
    <property type="project" value="UniProtKB-EC"/>
</dbReference>
<dbReference type="InterPro" id="IPR046373">
    <property type="entry name" value="Acyl-CoA_Oxase/DH_mid-dom_sf"/>
</dbReference>
<evidence type="ECO:0000259" key="8">
    <source>
        <dbReference type="Pfam" id="PF02771"/>
    </source>
</evidence>
<dbReference type="InterPro" id="IPR006091">
    <property type="entry name" value="Acyl-CoA_Oxase/DH_mid-dom"/>
</dbReference>
<dbReference type="InterPro" id="IPR013786">
    <property type="entry name" value="AcylCoA_DH/ox_N"/>
</dbReference>
<dbReference type="PROSITE" id="PS00073">
    <property type="entry name" value="ACYL_COA_DH_2"/>
    <property type="match status" value="1"/>
</dbReference>
<dbReference type="InterPro" id="IPR009075">
    <property type="entry name" value="AcylCo_DH/oxidase_C"/>
</dbReference>
<dbReference type="InterPro" id="IPR006089">
    <property type="entry name" value="Acyl-CoA_DH_CS"/>
</dbReference>
<evidence type="ECO:0000313" key="10">
    <source>
        <dbReference type="Proteomes" id="UP000537775"/>
    </source>
</evidence>
<dbReference type="Pfam" id="PF02770">
    <property type="entry name" value="Acyl-CoA_dh_M"/>
    <property type="match status" value="1"/>
</dbReference>
<feature type="domain" description="Acyl-CoA oxidase/dehydrogenase middle" evidence="7">
    <location>
        <begin position="133"/>
        <end position="226"/>
    </location>
</feature>
<gene>
    <name evidence="9" type="ORF">HD594_003353</name>
</gene>
<comment type="cofactor">
    <cofactor evidence="1 5">
        <name>FAD</name>
        <dbReference type="ChEBI" id="CHEBI:57692"/>
    </cofactor>
</comment>
<evidence type="ECO:0000259" key="6">
    <source>
        <dbReference type="Pfam" id="PF00441"/>
    </source>
</evidence>
<name>A0A7X0FTR9_9MICO</name>
<evidence type="ECO:0000256" key="1">
    <source>
        <dbReference type="ARBA" id="ARBA00001974"/>
    </source>
</evidence>
<dbReference type="InterPro" id="IPR009100">
    <property type="entry name" value="AcylCoA_DH/oxidase_NM_dom_sf"/>
</dbReference>
<dbReference type="EC" id="1.3.8.6" evidence="9"/>
<dbReference type="Gene3D" id="1.20.140.10">
    <property type="entry name" value="Butyryl-CoA Dehydrogenase, subunit A, domain 3"/>
    <property type="match status" value="1"/>
</dbReference>
<dbReference type="EMBL" id="JACHML010000001">
    <property type="protein sequence ID" value="MBB6393040.1"/>
    <property type="molecule type" value="Genomic_DNA"/>
</dbReference>
<dbReference type="InterPro" id="IPR045008">
    <property type="entry name" value="ACX4-like"/>
</dbReference>
<dbReference type="PANTHER" id="PTHR43188:SF1">
    <property type="entry name" value="ACYL-COA DEHYDROGENASE"/>
    <property type="match status" value="1"/>
</dbReference>
<evidence type="ECO:0000256" key="3">
    <source>
        <dbReference type="ARBA" id="ARBA00022630"/>
    </source>
</evidence>
<dbReference type="SUPFAM" id="SSF56645">
    <property type="entry name" value="Acyl-CoA dehydrogenase NM domain-like"/>
    <property type="match status" value="1"/>
</dbReference>
<keyword evidence="5 9" id="KW-0560">Oxidoreductase</keyword>
<dbReference type="Pfam" id="PF02771">
    <property type="entry name" value="Acyl-CoA_dh_N"/>
    <property type="match status" value="1"/>
</dbReference>
<dbReference type="GO" id="GO:0050660">
    <property type="term" value="F:flavin adenine dinucleotide binding"/>
    <property type="evidence" value="ECO:0007669"/>
    <property type="project" value="InterPro"/>
</dbReference>
<organism evidence="9 10">
    <name type="scientific">Microbacterium thalassium</name>
    <dbReference type="NCBI Taxonomy" id="362649"/>
    <lineage>
        <taxon>Bacteria</taxon>
        <taxon>Bacillati</taxon>
        <taxon>Actinomycetota</taxon>
        <taxon>Actinomycetes</taxon>
        <taxon>Micrococcales</taxon>
        <taxon>Microbacteriaceae</taxon>
        <taxon>Microbacterium</taxon>
    </lineage>
</organism>
<dbReference type="InterPro" id="IPR037069">
    <property type="entry name" value="AcylCoA_DH/ox_N_sf"/>
</dbReference>
<dbReference type="InterPro" id="IPR036250">
    <property type="entry name" value="AcylCo_DH-like_C"/>
</dbReference>
<reference evidence="9 10" key="1">
    <citation type="submission" date="2020-08" db="EMBL/GenBank/DDBJ databases">
        <title>Sequencing the genomes of 1000 actinobacteria strains.</title>
        <authorList>
            <person name="Klenk H.-P."/>
        </authorList>
    </citation>
    <scope>NUCLEOTIDE SEQUENCE [LARGE SCALE GENOMIC DNA]</scope>
    <source>
        <strain evidence="9 10">DSM 12511</strain>
    </source>
</reference>
<comment type="caution">
    <text evidence="9">The sequence shown here is derived from an EMBL/GenBank/DDBJ whole genome shotgun (WGS) entry which is preliminary data.</text>
</comment>
<feature type="domain" description="Acyl-CoA dehydrogenase/oxidase C-terminal" evidence="6">
    <location>
        <begin position="244"/>
        <end position="385"/>
    </location>
</feature>
<dbReference type="Proteomes" id="UP000537775">
    <property type="component" value="Unassembled WGS sequence"/>
</dbReference>
<keyword evidence="10" id="KW-1185">Reference proteome</keyword>
<sequence>MTAGGMLAADLLGFEDDLTEPERQTLLALRAYLESEVRPQVNGLWERAEFPAEIIGPLAELGVYSFGGDHAAFENSAVFRGFVTLELARVDSSLATFAGVHTGLASGSIALCGSVEQQAEWLPRMATGEVIGSFALTEPESGSDVARGLRTTARRDGDHWVLNGEKRWIGNATWGDVVVVWARDEADDQVKGFIVPTSTPGYRADKIEGKYSLRIVQNAHITLTDVRVPDSWHLAEANSFADTNRVLQATRLDVAWSAVGNAIGAYEHALAYARARTQFGKPIASFQLVQDLLVKSLGNITASLAMVVRVAALNDRGVSSDEHSAMAKLYATSRTREAVAWCREILGGNGIVIDYDVIRHFADAEAQYSFEGTREVNTLILGRAITGMQAFV</sequence>
<dbReference type="PANTHER" id="PTHR43188">
    <property type="entry name" value="ACYL-COENZYME A OXIDASE"/>
    <property type="match status" value="1"/>
</dbReference>
<evidence type="ECO:0000256" key="5">
    <source>
        <dbReference type="RuleBase" id="RU362125"/>
    </source>
</evidence>
<evidence type="ECO:0000256" key="2">
    <source>
        <dbReference type="ARBA" id="ARBA00009347"/>
    </source>
</evidence>
<accession>A0A7X0FTR9</accession>